<dbReference type="Proteomes" id="UP000094336">
    <property type="component" value="Unassembled WGS sequence"/>
</dbReference>
<accession>A0A1E3QI34</accession>
<gene>
    <name evidence="11" type="ORF">BABINDRAFT_163613</name>
</gene>
<organism evidence="11 12">
    <name type="scientific">Babjeviella inositovora NRRL Y-12698</name>
    <dbReference type="NCBI Taxonomy" id="984486"/>
    <lineage>
        <taxon>Eukaryota</taxon>
        <taxon>Fungi</taxon>
        <taxon>Dikarya</taxon>
        <taxon>Ascomycota</taxon>
        <taxon>Saccharomycotina</taxon>
        <taxon>Pichiomycetes</taxon>
        <taxon>Serinales incertae sedis</taxon>
        <taxon>Babjeviella</taxon>
    </lineage>
</organism>
<keyword evidence="2 9" id="KW-0812">Transmembrane</keyword>
<dbReference type="GO" id="GO:0016020">
    <property type="term" value="C:membrane"/>
    <property type="evidence" value="ECO:0007669"/>
    <property type="project" value="UniProtKB-SubCell"/>
</dbReference>
<keyword evidence="3" id="KW-0378">Hydrolase</keyword>
<evidence type="ECO:0000259" key="10">
    <source>
        <dbReference type="Pfam" id="PF00561"/>
    </source>
</evidence>
<dbReference type="OrthoDB" id="9974421at2759"/>
<dbReference type="STRING" id="984486.A0A1E3QI34"/>
<evidence type="ECO:0000256" key="1">
    <source>
        <dbReference type="ARBA" id="ARBA00004167"/>
    </source>
</evidence>
<evidence type="ECO:0000256" key="8">
    <source>
        <dbReference type="SAM" id="MobiDB-lite"/>
    </source>
</evidence>
<feature type="domain" description="AB hydrolase-1" evidence="10">
    <location>
        <begin position="133"/>
        <end position="436"/>
    </location>
</feature>
<evidence type="ECO:0000256" key="6">
    <source>
        <dbReference type="ARBA" id="ARBA00023098"/>
    </source>
</evidence>
<feature type="transmembrane region" description="Helical" evidence="9">
    <location>
        <begin position="12"/>
        <end position="34"/>
    </location>
</feature>
<evidence type="ECO:0000256" key="2">
    <source>
        <dbReference type="ARBA" id="ARBA00022692"/>
    </source>
</evidence>
<evidence type="ECO:0000313" key="12">
    <source>
        <dbReference type="Proteomes" id="UP000094336"/>
    </source>
</evidence>
<evidence type="ECO:0000256" key="9">
    <source>
        <dbReference type="SAM" id="Phobius"/>
    </source>
</evidence>
<dbReference type="InterPro" id="IPR029058">
    <property type="entry name" value="AB_hydrolase_fold"/>
</dbReference>
<evidence type="ECO:0000256" key="5">
    <source>
        <dbReference type="ARBA" id="ARBA00022989"/>
    </source>
</evidence>
<comment type="subcellular location">
    <subcellularLocation>
        <location evidence="1">Membrane</location>
        <topology evidence="1">Single-pass membrane protein</topology>
    </subcellularLocation>
</comment>
<protein>
    <recommendedName>
        <fullName evidence="10">AB hydrolase-1 domain-containing protein</fullName>
    </recommendedName>
</protein>
<dbReference type="Gene3D" id="3.40.50.1820">
    <property type="entry name" value="alpha/beta hydrolase"/>
    <property type="match status" value="1"/>
</dbReference>
<dbReference type="GeneID" id="30147861"/>
<dbReference type="AlphaFoldDB" id="A0A1E3QI34"/>
<dbReference type="RefSeq" id="XP_018982684.1">
    <property type="nucleotide sequence ID" value="XM_019130008.1"/>
</dbReference>
<keyword evidence="5 9" id="KW-1133">Transmembrane helix</keyword>
<sequence length="509" mass="57695">MNRLTPTESEEYSIYAAIRLLIRVFFYITITLPLRILRETCHFLGLDAFPSGIGRDRTRNSPMPKSPESHTSEAKQKFIEKIVNSRDIIDLVEAHGYRLHEHVVQTQDGYLLTIHRLFSPSSSASEPDMYPKPVVYFHHGLLTNSELFVLGETTEKCLPFLLLKRGYDVWLGNNRGNKYSRKHVSRRANDKQFWNFSLDEYALYDIPNSVDYILQATGESLVTYVGFSQGSAQALAALSLSPALNKKINLFVGLSPAMVPRNLNHPLLKNIVNLAPRFLFLAFGKRAIVPSVIFWQKLFGPKLYEQVVDKSLTVLFGWKSQNISPAQKLMGYTHMFSPSSVKSVVHWFQIIKTRRFQMYDEGGNAGSLLTSLTLESTFSKNHRVAPFPVQNITTRIMLVYGKSDILVDIDSSMANLTPRELEVLGVDGYEHMDTLWGENVELLVFEPILEKIASCVEGIHGSYISSETLVTMVGDHELASGTLLTKEVKQERQIRRVIETLEKGDDLFV</sequence>
<keyword evidence="6" id="KW-0443">Lipid metabolism</keyword>
<name>A0A1E3QI34_9ASCO</name>
<dbReference type="FunFam" id="3.40.50.1820:FF:000095">
    <property type="entry name" value="Triglyceride lipase-cholesterol esterase"/>
    <property type="match status" value="1"/>
</dbReference>
<dbReference type="Pfam" id="PF00561">
    <property type="entry name" value="Abhydrolase_1"/>
    <property type="match status" value="1"/>
</dbReference>
<reference evidence="12" key="1">
    <citation type="submission" date="2016-05" db="EMBL/GenBank/DDBJ databases">
        <title>Comparative genomics of biotechnologically important yeasts.</title>
        <authorList>
            <consortium name="DOE Joint Genome Institute"/>
            <person name="Riley R."/>
            <person name="Haridas S."/>
            <person name="Wolfe K.H."/>
            <person name="Lopes M.R."/>
            <person name="Hittinger C.T."/>
            <person name="Goker M."/>
            <person name="Salamov A."/>
            <person name="Wisecaver J."/>
            <person name="Long T.M."/>
            <person name="Aerts A.L."/>
            <person name="Barry K."/>
            <person name="Choi C."/>
            <person name="Clum A."/>
            <person name="Coughlan A.Y."/>
            <person name="Deshpande S."/>
            <person name="Douglass A.P."/>
            <person name="Hanson S.J."/>
            <person name="Klenk H.-P."/>
            <person name="Labutti K."/>
            <person name="Lapidus A."/>
            <person name="Lindquist E."/>
            <person name="Lipzen A."/>
            <person name="Meier-Kolthoff J.P."/>
            <person name="Ohm R.A."/>
            <person name="Otillar R.P."/>
            <person name="Pangilinan J."/>
            <person name="Peng Y."/>
            <person name="Rokas A."/>
            <person name="Rosa C.A."/>
            <person name="Scheuner C."/>
            <person name="Sibirny A.A."/>
            <person name="Slot J.C."/>
            <person name="Stielow J.B."/>
            <person name="Sun H."/>
            <person name="Kurtzman C.P."/>
            <person name="Blackwell M."/>
            <person name="Grigoriev I.V."/>
            <person name="Jeffries T.W."/>
        </authorList>
    </citation>
    <scope>NUCLEOTIDE SEQUENCE [LARGE SCALE GENOMIC DNA]</scope>
    <source>
        <strain evidence="12">NRRL Y-12698</strain>
    </source>
</reference>
<evidence type="ECO:0000313" key="11">
    <source>
        <dbReference type="EMBL" id="ODQ77356.1"/>
    </source>
</evidence>
<dbReference type="EMBL" id="KV454441">
    <property type="protein sequence ID" value="ODQ77356.1"/>
    <property type="molecule type" value="Genomic_DNA"/>
</dbReference>
<evidence type="ECO:0000256" key="7">
    <source>
        <dbReference type="ARBA" id="ARBA00023136"/>
    </source>
</evidence>
<keyword evidence="12" id="KW-1185">Reference proteome</keyword>
<evidence type="ECO:0000256" key="3">
    <source>
        <dbReference type="ARBA" id="ARBA00022801"/>
    </source>
</evidence>
<dbReference type="GO" id="GO:0016042">
    <property type="term" value="P:lipid catabolic process"/>
    <property type="evidence" value="ECO:0007669"/>
    <property type="project" value="UniProtKB-KW"/>
</dbReference>
<dbReference type="GO" id="GO:0016787">
    <property type="term" value="F:hydrolase activity"/>
    <property type="evidence" value="ECO:0007669"/>
    <property type="project" value="UniProtKB-KW"/>
</dbReference>
<dbReference type="InterPro" id="IPR000073">
    <property type="entry name" value="AB_hydrolase_1"/>
</dbReference>
<keyword evidence="4" id="KW-0442">Lipid degradation</keyword>
<proteinExistence type="predicted"/>
<evidence type="ECO:0000256" key="4">
    <source>
        <dbReference type="ARBA" id="ARBA00022963"/>
    </source>
</evidence>
<dbReference type="PANTHER" id="PTHR11005">
    <property type="entry name" value="LYSOSOMAL ACID LIPASE-RELATED"/>
    <property type="match status" value="1"/>
</dbReference>
<dbReference type="SUPFAM" id="SSF53474">
    <property type="entry name" value="alpha/beta-Hydrolases"/>
    <property type="match status" value="1"/>
</dbReference>
<keyword evidence="7 9" id="KW-0472">Membrane</keyword>
<feature type="region of interest" description="Disordered" evidence="8">
    <location>
        <begin position="55"/>
        <end position="74"/>
    </location>
</feature>